<dbReference type="Proteomes" id="UP000314294">
    <property type="component" value="Unassembled WGS sequence"/>
</dbReference>
<accession>A0A4Z2HBY6</accession>
<gene>
    <name evidence="1" type="ORF">EYF80_026605</name>
</gene>
<dbReference type="OrthoDB" id="191706at2759"/>
<proteinExistence type="predicted"/>
<comment type="caution">
    <text evidence="1">The sequence shown here is derived from an EMBL/GenBank/DDBJ whole genome shotgun (WGS) entry which is preliminary data.</text>
</comment>
<dbReference type="EMBL" id="SRLO01000279">
    <property type="protein sequence ID" value="TNN63141.1"/>
    <property type="molecule type" value="Genomic_DNA"/>
</dbReference>
<keyword evidence="2" id="KW-1185">Reference proteome</keyword>
<protein>
    <submittedName>
        <fullName evidence="1">Uncharacterized protein</fullName>
    </submittedName>
</protein>
<name>A0A4Z2HBY6_9TELE</name>
<organism evidence="1 2">
    <name type="scientific">Liparis tanakae</name>
    <name type="common">Tanaka's snailfish</name>
    <dbReference type="NCBI Taxonomy" id="230148"/>
    <lineage>
        <taxon>Eukaryota</taxon>
        <taxon>Metazoa</taxon>
        <taxon>Chordata</taxon>
        <taxon>Craniata</taxon>
        <taxon>Vertebrata</taxon>
        <taxon>Euteleostomi</taxon>
        <taxon>Actinopterygii</taxon>
        <taxon>Neopterygii</taxon>
        <taxon>Teleostei</taxon>
        <taxon>Neoteleostei</taxon>
        <taxon>Acanthomorphata</taxon>
        <taxon>Eupercaria</taxon>
        <taxon>Perciformes</taxon>
        <taxon>Cottioidei</taxon>
        <taxon>Cottales</taxon>
        <taxon>Liparidae</taxon>
        <taxon>Liparis</taxon>
    </lineage>
</organism>
<evidence type="ECO:0000313" key="2">
    <source>
        <dbReference type="Proteomes" id="UP000314294"/>
    </source>
</evidence>
<reference evidence="1 2" key="1">
    <citation type="submission" date="2019-03" db="EMBL/GenBank/DDBJ databases">
        <title>First draft genome of Liparis tanakae, snailfish: a comprehensive survey of snailfish specific genes.</title>
        <authorList>
            <person name="Kim W."/>
            <person name="Song I."/>
            <person name="Jeong J.-H."/>
            <person name="Kim D."/>
            <person name="Kim S."/>
            <person name="Ryu S."/>
            <person name="Song J.Y."/>
            <person name="Lee S.K."/>
        </authorList>
    </citation>
    <scope>NUCLEOTIDE SEQUENCE [LARGE SCALE GENOMIC DNA]</scope>
    <source>
        <tissue evidence="1">Muscle</tissue>
    </source>
</reference>
<dbReference type="AlphaFoldDB" id="A0A4Z2HBY6"/>
<sequence length="82" mass="9508">MGRRITCRPSCGFPSSNSATAEVFGWDHCSNILTFHRMLNTTEICDYNELSDHMVLALLEEHQLQCVQFFKSLCRLFETTFQ</sequence>
<evidence type="ECO:0000313" key="1">
    <source>
        <dbReference type="EMBL" id="TNN63141.1"/>
    </source>
</evidence>